<dbReference type="AlphaFoldDB" id="A0A9Q1QNZ6"/>
<evidence type="ECO:0000256" key="2">
    <source>
        <dbReference type="ARBA" id="ARBA00022737"/>
    </source>
</evidence>
<dbReference type="Pfam" id="PF00400">
    <property type="entry name" value="WD40"/>
    <property type="match status" value="1"/>
</dbReference>
<evidence type="ECO:0008006" key="7">
    <source>
        <dbReference type="Google" id="ProtNLM"/>
    </source>
</evidence>
<dbReference type="InterPro" id="IPR015943">
    <property type="entry name" value="WD40/YVTN_repeat-like_dom_sf"/>
</dbReference>
<gene>
    <name evidence="5" type="ORF">Cgig2_011465</name>
</gene>
<protein>
    <recommendedName>
        <fullName evidence="7">Transducin/WD40 repeat-like superfamily protein</fullName>
    </recommendedName>
</protein>
<feature type="compositionally biased region" description="Acidic residues" evidence="4">
    <location>
        <begin position="465"/>
        <end position="476"/>
    </location>
</feature>
<evidence type="ECO:0000313" key="6">
    <source>
        <dbReference type="Proteomes" id="UP001153076"/>
    </source>
</evidence>
<feature type="repeat" description="WD" evidence="3">
    <location>
        <begin position="341"/>
        <end position="382"/>
    </location>
</feature>
<dbReference type="GO" id="GO:0030687">
    <property type="term" value="C:preribosome, large subunit precursor"/>
    <property type="evidence" value="ECO:0007669"/>
    <property type="project" value="TreeGrafter"/>
</dbReference>
<dbReference type="SUPFAM" id="SSF50969">
    <property type="entry name" value="YVTN repeat-like/Quinoprotein amine dehydrogenase"/>
    <property type="match status" value="1"/>
</dbReference>
<proteinExistence type="predicted"/>
<evidence type="ECO:0000256" key="4">
    <source>
        <dbReference type="SAM" id="MobiDB-lite"/>
    </source>
</evidence>
<dbReference type="SMART" id="SM00320">
    <property type="entry name" value="WD40"/>
    <property type="match status" value="3"/>
</dbReference>
<dbReference type="EMBL" id="JAKOGI010000027">
    <property type="protein sequence ID" value="KAJ8448844.1"/>
    <property type="molecule type" value="Genomic_DNA"/>
</dbReference>
<dbReference type="InterPro" id="IPR037379">
    <property type="entry name" value="WDR74/Nsa1"/>
</dbReference>
<accession>A0A9Q1QNZ6</accession>
<evidence type="ECO:0000313" key="5">
    <source>
        <dbReference type="EMBL" id="KAJ8448844.1"/>
    </source>
</evidence>
<dbReference type="PROSITE" id="PS50082">
    <property type="entry name" value="WD_REPEATS_2"/>
    <property type="match status" value="1"/>
</dbReference>
<dbReference type="GO" id="GO:0005730">
    <property type="term" value="C:nucleolus"/>
    <property type="evidence" value="ECO:0007669"/>
    <property type="project" value="InterPro"/>
</dbReference>
<organism evidence="5 6">
    <name type="scientific">Carnegiea gigantea</name>
    <dbReference type="NCBI Taxonomy" id="171969"/>
    <lineage>
        <taxon>Eukaryota</taxon>
        <taxon>Viridiplantae</taxon>
        <taxon>Streptophyta</taxon>
        <taxon>Embryophyta</taxon>
        <taxon>Tracheophyta</taxon>
        <taxon>Spermatophyta</taxon>
        <taxon>Magnoliopsida</taxon>
        <taxon>eudicotyledons</taxon>
        <taxon>Gunneridae</taxon>
        <taxon>Pentapetalae</taxon>
        <taxon>Caryophyllales</taxon>
        <taxon>Cactineae</taxon>
        <taxon>Cactaceae</taxon>
        <taxon>Cactoideae</taxon>
        <taxon>Echinocereeae</taxon>
        <taxon>Carnegiea</taxon>
    </lineage>
</organism>
<dbReference type="CDD" id="cd22857">
    <property type="entry name" value="WDR74"/>
    <property type="match status" value="1"/>
</dbReference>
<feature type="compositionally biased region" description="Acidic residues" evidence="4">
    <location>
        <begin position="421"/>
        <end position="431"/>
    </location>
</feature>
<dbReference type="InterPro" id="IPR001680">
    <property type="entry name" value="WD40_rpt"/>
</dbReference>
<dbReference type="Gene3D" id="2.130.10.10">
    <property type="entry name" value="YVTN repeat-like/Quinoprotein amine dehydrogenase"/>
    <property type="match status" value="1"/>
</dbReference>
<keyword evidence="6" id="KW-1185">Reference proteome</keyword>
<feature type="region of interest" description="Disordered" evidence="4">
    <location>
        <begin position="407"/>
        <end position="476"/>
    </location>
</feature>
<dbReference type="PROSITE" id="PS00678">
    <property type="entry name" value="WD_REPEATS_1"/>
    <property type="match status" value="1"/>
</dbReference>
<sequence length="476" mass="51944">MPRTTAVECPGCPPLRALSFDILGLVKVIEARRKQGGVPKVVERWGDPDSSKCVLAASIDDRETNPVFSLSLPPLSPIPLCVCPTVRLFLLAVARKNGLVSLVPMTEKGYKDSCFFHSRSQFVEGLSPVSGELCFSISDTDAGTSPQDDPIIGLHLFKRNRSDSPSRSCTLLACMTKGKASLRTVEISKNGSASCATKEAWSVCSSGSICCSKVNGDESHSVFGGKGVELNMWDLEKTSKIWNARSPPKDSLGIFTPTWFTSVTFLSKDDHRKVVAGTNNHQVRLYDISAQGRPVLSVDFRETPIKAVAEDSDGYTIYCGSGSGDLSSIDIRTGKLLGCFIGKCSGSIRSISRHPEHSVIASCGLDSYVRFWDTKSRQLLSAVFLKQHLTNVIFDSKFSDEEIAPTATDEVQNEVHNEQQSEGEPEAADEEPPVKTKRKKASKEKSSGAKKLKHKKKKAKKVEASVEDDTLDYENE</sequence>
<feature type="compositionally biased region" description="Basic residues" evidence="4">
    <location>
        <begin position="435"/>
        <end position="460"/>
    </location>
</feature>
<dbReference type="PANTHER" id="PTHR16038:SF4">
    <property type="entry name" value="WD REPEAT-CONTAINING PROTEIN 74"/>
    <property type="match status" value="1"/>
</dbReference>
<reference evidence="5" key="1">
    <citation type="submission" date="2022-04" db="EMBL/GenBank/DDBJ databases">
        <title>Carnegiea gigantea Genome sequencing and assembly v2.</title>
        <authorList>
            <person name="Copetti D."/>
            <person name="Sanderson M.J."/>
            <person name="Burquez A."/>
            <person name="Wojciechowski M.F."/>
        </authorList>
    </citation>
    <scope>NUCLEOTIDE SEQUENCE</scope>
    <source>
        <strain evidence="5">SGP5-SGP5p</strain>
        <tissue evidence="5">Aerial part</tissue>
    </source>
</reference>
<keyword evidence="1 3" id="KW-0853">WD repeat</keyword>
<evidence type="ECO:0000256" key="1">
    <source>
        <dbReference type="ARBA" id="ARBA00022574"/>
    </source>
</evidence>
<dbReference type="InterPro" id="IPR019775">
    <property type="entry name" value="WD40_repeat_CS"/>
</dbReference>
<comment type="caution">
    <text evidence="5">The sequence shown here is derived from an EMBL/GenBank/DDBJ whole genome shotgun (WGS) entry which is preliminary data.</text>
</comment>
<name>A0A9Q1QNZ6_9CARY</name>
<keyword evidence="2" id="KW-0677">Repeat</keyword>
<dbReference type="OrthoDB" id="18388at2759"/>
<dbReference type="InterPro" id="IPR011044">
    <property type="entry name" value="Quino_amine_DH_bsu"/>
</dbReference>
<dbReference type="Proteomes" id="UP001153076">
    <property type="component" value="Unassembled WGS sequence"/>
</dbReference>
<dbReference type="PANTHER" id="PTHR16038">
    <property type="entry name" value="NOP SEVEN ASSOCIATED PROTEIN 1"/>
    <property type="match status" value="1"/>
</dbReference>
<evidence type="ECO:0000256" key="3">
    <source>
        <dbReference type="PROSITE-ProRule" id="PRU00221"/>
    </source>
</evidence>
<dbReference type="GO" id="GO:0042273">
    <property type="term" value="P:ribosomal large subunit biogenesis"/>
    <property type="evidence" value="ECO:0007669"/>
    <property type="project" value="InterPro"/>
</dbReference>